<reference evidence="2" key="1">
    <citation type="submission" date="2023-12" db="EMBL/GenBank/DDBJ databases">
        <title>Novel isolates from deep terrestrial aquifers shed light on the physiology and ecology of the class Limnochordia.</title>
        <authorList>
            <person name="Karnachuk O.V."/>
            <person name="Lukina A.P."/>
            <person name="Avakyan M.R."/>
            <person name="Kadnikov V."/>
            <person name="Begmatov S."/>
            <person name="Beletsky A.V."/>
            <person name="Mardanov A.V."/>
            <person name="Ravin N.V."/>
        </authorList>
    </citation>
    <scope>NUCLEOTIDE SEQUENCE [LARGE SCALE GENOMIC DNA]</scope>
    <source>
        <strain evidence="2">LN</strain>
    </source>
</reference>
<evidence type="ECO:0000313" key="2">
    <source>
        <dbReference type="Proteomes" id="UP001333102"/>
    </source>
</evidence>
<dbReference type="EMBL" id="CP141614">
    <property type="protein sequence ID" value="WRP15900.1"/>
    <property type="molecule type" value="Genomic_DNA"/>
</dbReference>
<accession>A0ABZ1BTF5</accession>
<organism evidence="1 2">
    <name type="scientific">Geochorda subterranea</name>
    <dbReference type="NCBI Taxonomy" id="3109564"/>
    <lineage>
        <taxon>Bacteria</taxon>
        <taxon>Bacillati</taxon>
        <taxon>Bacillota</taxon>
        <taxon>Limnochordia</taxon>
        <taxon>Limnochordales</taxon>
        <taxon>Geochordaceae</taxon>
        <taxon>Geochorda</taxon>
    </lineage>
</organism>
<evidence type="ECO:0000313" key="1">
    <source>
        <dbReference type="EMBL" id="WRP15900.1"/>
    </source>
</evidence>
<sequence>MRPLTEATSVITAVDGAWTDASSATSATDSAGTASTTISASRTASARLPAISSTAPRSAACCAATGSRS</sequence>
<proteinExistence type="predicted"/>
<keyword evidence="2" id="KW-1185">Reference proteome</keyword>
<dbReference type="Proteomes" id="UP001333102">
    <property type="component" value="Chromosome"/>
</dbReference>
<gene>
    <name evidence="1" type="ORF">VLY81_07050</name>
</gene>
<name>A0ABZ1BTF5_9FIRM</name>
<protein>
    <submittedName>
        <fullName evidence="1">Uncharacterized protein</fullName>
    </submittedName>
</protein>